<dbReference type="EnsemblProtists" id="EOD11118">
    <property type="protein sequence ID" value="EOD11118"/>
    <property type="gene ID" value="EMIHUDRAFT_214938"/>
</dbReference>
<sequence>MAPLLLLLAATNALKNRSATLAMVTLDETMTSLVDPLVAARARDGVVVPLFSNLGFVPFLKNLLCSMDRVRVSNWVVIALDNSTCAPIRGGFGLAYTSSACVFPYAHRPLTTQGAASYRTAKIIRLVISHT</sequence>
<dbReference type="HOGENOM" id="CLU_1931504_0_0_1"/>
<dbReference type="RefSeq" id="XP_005763547.1">
    <property type="nucleotide sequence ID" value="XM_005763490.1"/>
</dbReference>
<dbReference type="GeneID" id="17257243"/>
<reference evidence="2" key="1">
    <citation type="journal article" date="2013" name="Nature">
        <title>Pan genome of the phytoplankton Emiliania underpins its global distribution.</title>
        <authorList>
            <person name="Read B.A."/>
            <person name="Kegel J."/>
            <person name="Klute M.J."/>
            <person name="Kuo A."/>
            <person name="Lefebvre S.C."/>
            <person name="Maumus F."/>
            <person name="Mayer C."/>
            <person name="Miller J."/>
            <person name="Monier A."/>
            <person name="Salamov A."/>
            <person name="Young J."/>
            <person name="Aguilar M."/>
            <person name="Claverie J.M."/>
            <person name="Frickenhaus S."/>
            <person name="Gonzalez K."/>
            <person name="Herman E.K."/>
            <person name="Lin Y.C."/>
            <person name="Napier J."/>
            <person name="Ogata H."/>
            <person name="Sarno A.F."/>
            <person name="Shmutz J."/>
            <person name="Schroeder D."/>
            <person name="de Vargas C."/>
            <person name="Verret F."/>
            <person name="von Dassow P."/>
            <person name="Valentin K."/>
            <person name="Van de Peer Y."/>
            <person name="Wheeler G."/>
            <person name="Dacks J.B."/>
            <person name="Delwiche C.F."/>
            <person name="Dyhrman S.T."/>
            <person name="Glockner G."/>
            <person name="John U."/>
            <person name="Richards T."/>
            <person name="Worden A.Z."/>
            <person name="Zhang X."/>
            <person name="Grigoriev I.V."/>
            <person name="Allen A.E."/>
            <person name="Bidle K."/>
            <person name="Borodovsky M."/>
            <person name="Bowler C."/>
            <person name="Brownlee C."/>
            <person name="Cock J.M."/>
            <person name="Elias M."/>
            <person name="Gladyshev V.N."/>
            <person name="Groth M."/>
            <person name="Guda C."/>
            <person name="Hadaegh A."/>
            <person name="Iglesias-Rodriguez M.D."/>
            <person name="Jenkins J."/>
            <person name="Jones B.M."/>
            <person name="Lawson T."/>
            <person name="Leese F."/>
            <person name="Lindquist E."/>
            <person name="Lobanov A."/>
            <person name="Lomsadze A."/>
            <person name="Malik S.B."/>
            <person name="Marsh M.E."/>
            <person name="Mackinder L."/>
            <person name="Mock T."/>
            <person name="Mueller-Roeber B."/>
            <person name="Pagarete A."/>
            <person name="Parker M."/>
            <person name="Probert I."/>
            <person name="Quesneville H."/>
            <person name="Raines C."/>
            <person name="Rensing S.A."/>
            <person name="Riano-Pachon D.M."/>
            <person name="Richier S."/>
            <person name="Rokitta S."/>
            <person name="Shiraiwa Y."/>
            <person name="Soanes D.M."/>
            <person name="van der Giezen M."/>
            <person name="Wahlund T.M."/>
            <person name="Williams B."/>
            <person name="Wilson W."/>
            <person name="Wolfe G."/>
            <person name="Wurch L.L."/>
        </authorList>
    </citation>
    <scope>NUCLEOTIDE SEQUENCE</scope>
</reference>
<dbReference type="PaxDb" id="2903-EOD11118"/>
<keyword evidence="2" id="KW-1185">Reference proteome</keyword>
<reference evidence="1" key="2">
    <citation type="submission" date="2024-10" db="UniProtKB">
        <authorList>
            <consortium name="EnsemblProtists"/>
        </authorList>
    </citation>
    <scope>IDENTIFICATION</scope>
</reference>
<dbReference type="Proteomes" id="UP000013827">
    <property type="component" value="Unassembled WGS sequence"/>
</dbReference>
<organism evidence="1 2">
    <name type="scientific">Emiliania huxleyi (strain CCMP1516)</name>
    <dbReference type="NCBI Taxonomy" id="280463"/>
    <lineage>
        <taxon>Eukaryota</taxon>
        <taxon>Haptista</taxon>
        <taxon>Haptophyta</taxon>
        <taxon>Prymnesiophyceae</taxon>
        <taxon>Isochrysidales</taxon>
        <taxon>Noelaerhabdaceae</taxon>
        <taxon>Emiliania</taxon>
    </lineage>
</organism>
<proteinExistence type="predicted"/>
<evidence type="ECO:0000313" key="2">
    <source>
        <dbReference type="Proteomes" id="UP000013827"/>
    </source>
</evidence>
<protein>
    <recommendedName>
        <fullName evidence="3">Secreted protein</fullName>
    </recommendedName>
</protein>
<accession>A0A0D3IIN3</accession>
<dbReference type="AlphaFoldDB" id="A0A0D3IIN3"/>
<evidence type="ECO:0008006" key="3">
    <source>
        <dbReference type="Google" id="ProtNLM"/>
    </source>
</evidence>
<evidence type="ECO:0000313" key="1">
    <source>
        <dbReference type="EnsemblProtists" id="EOD11118"/>
    </source>
</evidence>
<name>A0A0D3IIN3_EMIH1</name>
<dbReference type="KEGG" id="ehx:EMIHUDRAFT_214938"/>